<dbReference type="PROSITE" id="PS51257">
    <property type="entry name" value="PROKAR_LIPOPROTEIN"/>
    <property type="match status" value="1"/>
</dbReference>
<feature type="signal peptide" evidence="1">
    <location>
        <begin position="1"/>
        <end position="28"/>
    </location>
</feature>
<evidence type="ECO:0008006" key="4">
    <source>
        <dbReference type="Google" id="ProtNLM"/>
    </source>
</evidence>
<sequence length="173" mass="18224">MLRRTATVGIALLACLAGAGAVAMPAHASIAECPTEECGGGGGGEGPVTPPSPAYNLQGVIQLEATGHEGSWPFRSGGVKVRGYSRLATWGNDRVDADYINVRCFATVLSYTTQEDDSENNGALVDVHFWSRIVPVSGVPVQSRTVTVNCVHHAEKYGVSYDTTSTAQFVIPE</sequence>
<keyword evidence="1" id="KW-0732">Signal</keyword>
<comment type="caution">
    <text evidence="2">The sequence shown here is derived from an EMBL/GenBank/DDBJ whole genome shotgun (WGS) entry which is preliminary data.</text>
</comment>
<dbReference type="EMBL" id="JBIRPU010000022">
    <property type="protein sequence ID" value="MFI0795882.1"/>
    <property type="molecule type" value="Genomic_DNA"/>
</dbReference>
<name>A0ABW7ST54_9ACTN</name>
<feature type="chain" id="PRO_5046009548" description="Secreted protein" evidence="1">
    <location>
        <begin position="29"/>
        <end position="173"/>
    </location>
</feature>
<keyword evidence="3" id="KW-1185">Reference proteome</keyword>
<dbReference type="Proteomes" id="UP001611075">
    <property type="component" value="Unassembled WGS sequence"/>
</dbReference>
<evidence type="ECO:0000313" key="2">
    <source>
        <dbReference type="EMBL" id="MFI0795882.1"/>
    </source>
</evidence>
<evidence type="ECO:0000256" key="1">
    <source>
        <dbReference type="SAM" id="SignalP"/>
    </source>
</evidence>
<protein>
    <recommendedName>
        <fullName evidence="4">Secreted protein</fullName>
    </recommendedName>
</protein>
<reference evidence="2 3" key="1">
    <citation type="submission" date="2024-10" db="EMBL/GenBank/DDBJ databases">
        <title>The Natural Products Discovery Center: Release of the First 8490 Sequenced Strains for Exploring Actinobacteria Biosynthetic Diversity.</title>
        <authorList>
            <person name="Kalkreuter E."/>
            <person name="Kautsar S.A."/>
            <person name="Yang D."/>
            <person name="Bader C.D."/>
            <person name="Teijaro C.N."/>
            <person name="Fluegel L."/>
            <person name="Davis C.M."/>
            <person name="Simpson J.R."/>
            <person name="Lauterbach L."/>
            <person name="Steele A.D."/>
            <person name="Gui C."/>
            <person name="Meng S."/>
            <person name="Li G."/>
            <person name="Viehrig K."/>
            <person name="Ye F."/>
            <person name="Su P."/>
            <person name="Kiefer A.F."/>
            <person name="Nichols A."/>
            <person name="Cepeda A.J."/>
            <person name="Yan W."/>
            <person name="Fan B."/>
            <person name="Jiang Y."/>
            <person name="Adhikari A."/>
            <person name="Zheng C.-J."/>
            <person name="Schuster L."/>
            <person name="Cowan T.M."/>
            <person name="Smanski M.J."/>
            <person name="Chevrette M.G."/>
            <person name="De Carvalho L.P.S."/>
            <person name="Shen B."/>
        </authorList>
    </citation>
    <scope>NUCLEOTIDE SEQUENCE [LARGE SCALE GENOMIC DNA]</scope>
    <source>
        <strain evidence="2 3">NPDC021253</strain>
    </source>
</reference>
<evidence type="ECO:0000313" key="3">
    <source>
        <dbReference type="Proteomes" id="UP001611075"/>
    </source>
</evidence>
<organism evidence="2 3">
    <name type="scientific">Micromonospora rubida</name>
    <dbReference type="NCBI Taxonomy" id="2697657"/>
    <lineage>
        <taxon>Bacteria</taxon>
        <taxon>Bacillati</taxon>
        <taxon>Actinomycetota</taxon>
        <taxon>Actinomycetes</taxon>
        <taxon>Micromonosporales</taxon>
        <taxon>Micromonosporaceae</taxon>
        <taxon>Micromonospora</taxon>
    </lineage>
</organism>
<accession>A0ABW7ST54</accession>
<dbReference type="RefSeq" id="WP_396683496.1">
    <property type="nucleotide sequence ID" value="NZ_JBIRPU010000022.1"/>
</dbReference>
<proteinExistence type="predicted"/>
<gene>
    <name evidence="2" type="ORF">ACH4OY_24830</name>
</gene>